<reference evidence="2" key="2">
    <citation type="submission" date="2021-04" db="EMBL/GenBank/DDBJ databases">
        <authorList>
            <person name="Gilroy R."/>
        </authorList>
    </citation>
    <scope>NUCLEOTIDE SEQUENCE</scope>
    <source>
        <strain evidence="2">ChiBcec8-13705</strain>
    </source>
</reference>
<dbReference type="InterPro" id="IPR014197">
    <property type="entry name" value="Sporulation_prot_YunB"/>
</dbReference>
<name>A0A9D2M583_9FIRM</name>
<dbReference type="Proteomes" id="UP000886803">
    <property type="component" value="Unassembled WGS sequence"/>
</dbReference>
<evidence type="ECO:0008006" key="4">
    <source>
        <dbReference type="Google" id="ProtNLM"/>
    </source>
</evidence>
<keyword evidence="1" id="KW-1133">Transmembrane helix</keyword>
<evidence type="ECO:0000256" key="1">
    <source>
        <dbReference type="SAM" id="Phobius"/>
    </source>
</evidence>
<reference evidence="2" key="1">
    <citation type="journal article" date="2021" name="PeerJ">
        <title>Extensive microbial diversity within the chicken gut microbiome revealed by metagenomics and culture.</title>
        <authorList>
            <person name="Gilroy R."/>
            <person name="Ravi A."/>
            <person name="Getino M."/>
            <person name="Pursley I."/>
            <person name="Horton D.L."/>
            <person name="Alikhan N.F."/>
            <person name="Baker D."/>
            <person name="Gharbi K."/>
            <person name="Hall N."/>
            <person name="Watson M."/>
            <person name="Adriaenssens E.M."/>
            <person name="Foster-Nyarko E."/>
            <person name="Jarju S."/>
            <person name="Secka A."/>
            <person name="Antonio M."/>
            <person name="Oren A."/>
            <person name="Chaudhuri R.R."/>
            <person name="La Ragione R."/>
            <person name="Hildebrand F."/>
            <person name="Pallen M.J."/>
        </authorList>
    </citation>
    <scope>NUCLEOTIDE SEQUENCE</scope>
    <source>
        <strain evidence="2">ChiBcec8-13705</strain>
    </source>
</reference>
<organism evidence="2 3">
    <name type="scientific">Candidatus Gemmiger avicola</name>
    <dbReference type="NCBI Taxonomy" id="2838605"/>
    <lineage>
        <taxon>Bacteria</taxon>
        <taxon>Bacillati</taxon>
        <taxon>Bacillota</taxon>
        <taxon>Clostridia</taxon>
        <taxon>Eubacteriales</taxon>
        <taxon>Gemmiger</taxon>
    </lineage>
</organism>
<evidence type="ECO:0000313" key="3">
    <source>
        <dbReference type="Proteomes" id="UP000886803"/>
    </source>
</evidence>
<accession>A0A9D2M583</accession>
<gene>
    <name evidence="2" type="ORF">H9945_00010</name>
</gene>
<protein>
    <recommendedName>
        <fullName evidence="4">Sporulation protein YunB</fullName>
    </recommendedName>
</protein>
<dbReference type="AlphaFoldDB" id="A0A9D2M583"/>
<evidence type="ECO:0000313" key="2">
    <source>
        <dbReference type="EMBL" id="HJB40861.1"/>
    </source>
</evidence>
<sequence>MRRRISRRQARQRGGQRLFRWLALAAAGLLAAYIFLVETEVKPRLDALGEYHCRAIVAEAMNAAVAEALAREPALVDALYQVEHGPDGRVSAVQSDAAALNAARVALVGAVQAALEALEEESWQIPLGSLSGWTVLSGLGPARTLTLCPEGYVTGTLEEDAEAVGVNNTRYTLTLVLQATINLVLDGRGGTAQISERVPIASLLLAGEPPTYYGGA</sequence>
<comment type="caution">
    <text evidence="2">The sequence shown here is derived from an EMBL/GenBank/DDBJ whole genome shotgun (WGS) entry which is preliminary data.</text>
</comment>
<dbReference type="EMBL" id="DWYG01000001">
    <property type="protein sequence ID" value="HJB40861.1"/>
    <property type="molecule type" value="Genomic_DNA"/>
</dbReference>
<dbReference type="Pfam" id="PF09560">
    <property type="entry name" value="Spore_YunB"/>
    <property type="match status" value="1"/>
</dbReference>
<feature type="transmembrane region" description="Helical" evidence="1">
    <location>
        <begin position="21"/>
        <end position="37"/>
    </location>
</feature>
<keyword evidence="1" id="KW-0812">Transmembrane</keyword>
<keyword evidence="1" id="KW-0472">Membrane</keyword>
<proteinExistence type="predicted"/>